<dbReference type="GO" id="GO:0017004">
    <property type="term" value="P:cytochrome complex assembly"/>
    <property type="evidence" value="ECO:0007669"/>
    <property type="project" value="InterPro"/>
</dbReference>
<sequence>VFHFKAVPGTQRIRLEWTIRPGYYLYRARIHVAPLSGTRIGQLSLPPGQIKIDPYFGREQIYRLAVTGELTVTRGTTAVPQDASFAITYQGCADRGLCYPPITHNIIVRLPRDAASAGGGTGRGIPAARTTSGAAPGRAVISSQARFADLARSGSLLAMLGAFYLAGLALAFTPCCLPMIPILSGIIAGGRQPSTGRSVALSSAFVLGMAFTYTLAGLAAAAAGGEIQAAFQQPWIV</sequence>
<dbReference type="Pfam" id="PF11412">
    <property type="entry name" value="DsbD_N"/>
    <property type="match status" value="1"/>
</dbReference>
<evidence type="ECO:0000256" key="1">
    <source>
        <dbReference type="ARBA" id="ARBA00004141"/>
    </source>
</evidence>
<proteinExistence type="predicted"/>
<dbReference type="PANTHER" id="PTHR32234:SF0">
    <property type="entry name" value="THIOL:DISULFIDE INTERCHANGE PROTEIN DSBD"/>
    <property type="match status" value="1"/>
</dbReference>
<evidence type="ECO:0000256" key="4">
    <source>
        <dbReference type="ARBA" id="ARBA00023136"/>
    </source>
</evidence>
<comment type="caution">
    <text evidence="8">The sequence shown here is derived from an EMBL/GenBank/DDBJ whole genome shotgun (WGS) entry which is preliminary data.</text>
</comment>
<feature type="non-terminal residue" evidence="8">
    <location>
        <position position="237"/>
    </location>
</feature>
<feature type="transmembrane region" description="Helical" evidence="5">
    <location>
        <begin position="156"/>
        <end position="180"/>
    </location>
</feature>
<organism evidence="8">
    <name type="scientific">mine drainage metagenome</name>
    <dbReference type="NCBI Taxonomy" id="410659"/>
    <lineage>
        <taxon>unclassified sequences</taxon>
        <taxon>metagenomes</taxon>
        <taxon>ecological metagenomes</taxon>
    </lineage>
</organism>
<keyword evidence="3 5" id="KW-1133">Transmembrane helix</keyword>
<dbReference type="AlphaFoldDB" id="T1BQG1"/>
<dbReference type="InterPro" id="IPR003834">
    <property type="entry name" value="Cyt_c_assmbl_TM_dom"/>
</dbReference>
<feature type="domain" description="Thiol:disulfide interchange protein DsbD N-terminal" evidence="7">
    <location>
        <begin position="2"/>
        <end position="106"/>
    </location>
</feature>
<dbReference type="GO" id="GO:0016020">
    <property type="term" value="C:membrane"/>
    <property type="evidence" value="ECO:0007669"/>
    <property type="project" value="UniProtKB-SubCell"/>
</dbReference>
<dbReference type="PANTHER" id="PTHR32234">
    <property type="entry name" value="THIOL:DISULFIDE INTERCHANGE PROTEIN DSBD"/>
    <property type="match status" value="1"/>
</dbReference>
<keyword evidence="2 5" id="KW-0812">Transmembrane</keyword>
<name>T1BQG1_9ZZZZ</name>
<dbReference type="EMBL" id="AUZZ01003718">
    <property type="protein sequence ID" value="EQD56245.1"/>
    <property type="molecule type" value="Genomic_DNA"/>
</dbReference>
<reference evidence="8" key="2">
    <citation type="journal article" date="2014" name="ISME J.">
        <title>Microbial stratification in low pH oxic and suboxic macroscopic growths along an acid mine drainage.</title>
        <authorList>
            <person name="Mendez-Garcia C."/>
            <person name="Mesa V."/>
            <person name="Sprenger R.R."/>
            <person name="Richter M."/>
            <person name="Diez M.S."/>
            <person name="Solano J."/>
            <person name="Bargiela R."/>
            <person name="Golyshina O.V."/>
            <person name="Manteca A."/>
            <person name="Ramos J.L."/>
            <person name="Gallego J.R."/>
            <person name="Llorente I."/>
            <person name="Martins Dos Santos V.A."/>
            <person name="Jensen O.N."/>
            <person name="Pelaez A.I."/>
            <person name="Sanchez J."/>
            <person name="Ferrer M."/>
        </authorList>
    </citation>
    <scope>NUCLEOTIDE SEQUENCE</scope>
</reference>
<feature type="domain" description="Cytochrome C biogenesis protein transmembrane" evidence="6">
    <location>
        <begin position="157"/>
        <end position="237"/>
    </location>
</feature>
<dbReference type="Pfam" id="PF02683">
    <property type="entry name" value="DsbD_TM"/>
    <property type="match status" value="1"/>
</dbReference>
<evidence type="ECO:0000259" key="6">
    <source>
        <dbReference type="Pfam" id="PF02683"/>
    </source>
</evidence>
<evidence type="ECO:0000256" key="5">
    <source>
        <dbReference type="SAM" id="Phobius"/>
    </source>
</evidence>
<reference evidence="8" key="1">
    <citation type="submission" date="2013-08" db="EMBL/GenBank/DDBJ databases">
        <authorList>
            <person name="Mendez C."/>
            <person name="Richter M."/>
            <person name="Ferrer M."/>
            <person name="Sanchez J."/>
        </authorList>
    </citation>
    <scope>NUCLEOTIDE SEQUENCE</scope>
</reference>
<evidence type="ECO:0000313" key="8">
    <source>
        <dbReference type="EMBL" id="EQD56245.1"/>
    </source>
</evidence>
<dbReference type="GO" id="GO:0045454">
    <property type="term" value="P:cell redox homeostasis"/>
    <property type="evidence" value="ECO:0007669"/>
    <property type="project" value="TreeGrafter"/>
</dbReference>
<evidence type="ECO:0000256" key="2">
    <source>
        <dbReference type="ARBA" id="ARBA00022692"/>
    </source>
</evidence>
<protein>
    <submittedName>
        <fullName evidence="8">Thiol:disulfide interchange protein</fullName>
    </submittedName>
</protein>
<dbReference type="InterPro" id="IPR028250">
    <property type="entry name" value="DsbDN"/>
</dbReference>
<comment type="subcellular location">
    <subcellularLocation>
        <location evidence="1">Membrane</location>
        <topology evidence="1">Multi-pass membrane protein</topology>
    </subcellularLocation>
</comment>
<feature type="transmembrane region" description="Helical" evidence="5">
    <location>
        <begin position="200"/>
        <end position="223"/>
    </location>
</feature>
<evidence type="ECO:0000259" key="7">
    <source>
        <dbReference type="Pfam" id="PF11412"/>
    </source>
</evidence>
<dbReference type="GO" id="GO:0015035">
    <property type="term" value="F:protein-disulfide reductase activity"/>
    <property type="evidence" value="ECO:0007669"/>
    <property type="project" value="TreeGrafter"/>
</dbReference>
<dbReference type="InterPro" id="IPR036929">
    <property type="entry name" value="DsbDN_sf"/>
</dbReference>
<dbReference type="SUPFAM" id="SSF74863">
    <property type="entry name" value="Thiol:disulfide interchange protein DsbD, N-terminal domain (DsbD-alpha)"/>
    <property type="match status" value="1"/>
</dbReference>
<keyword evidence="4 5" id="KW-0472">Membrane</keyword>
<accession>T1BQG1</accession>
<evidence type="ECO:0000256" key="3">
    <source>
        <dbReference type="ARBA" id="ARBA00022989"/>
    </source>
</evidence>
<feature type="non-terminal residue" evidence="8">
    <location>
        <position position="1"/>
    </location>
</feature>
<gene>
    <name evidence="8" type="ORF">B2A_05355</name>
</gene>
<dbReference type="Gene3D" id="2.60.40.1250">
    <property type="entry name" value="Thiol:disulfide interchange protein DsbD, N-terminal domain"/>
    <property type="match status" value="1"/>
</dbReference>